<protein>
    <submittedName>
        <fullName evidence="1">Filament-like plant protein 7</fullName>
    </submittedName>
</protein>
<reference evidence="2" key="1">
    <citation type="journal article" date="2023" name="Hortic. Res.">
        <title>A chromosome-level phased genome enabling allele-level studies in sweet orange: a case study on citrus Huanglongbing tolerance.</title>
        <authorList>
            <person name="Wu B."/>
            <person name="Yu Q."/>
            <person name="Deng Z."/>
            <person name="Duan Y."/>
            <person name="Luo F."/>
            <person name="Gmitter F. Jr."/>
        </authorList>
    </citation>
    <scope>NUCLEOTIDE SEQUENCE [LARGE SCALE GENOMIC DNA]</scope>
    <source>
        <strain evidence="2">cv. Valencia</strain>
    </source>
</reference>
<proteinExistence type="predicted"/>
<name>A0ACB8J2P0_CITSI</name>
<sequence length="1122" mass="126876">MMDHKPWLWRKKSSEKTIIATDKLDLSLKGNEAECHYAFQSLLNVFSVNFHEDWLYIGALIIILIFQMQILLTDKAELENDVKNLNDKLFSALAECNAKDDLVKKHAKMAQEAITGREKAEAEVVSLKQELDAALQQRDTGEERLIHLDAALKECMDQLHFVREEQEQRIHDAVMKASMEFEQSLMILEEKLAETSKRLAKLGVENTHLTKALLAKEKLIEDLGKQRTQAEADFNALMVRLDSTEKENAALKYEVRVLGKELEIRNEEREFNRRTADESHKQHLESVKKIAKLESECQRLRVLVRKRLPGPAALAKMKNEVEILGRESPETRRKRLNSSPLGSMVDSAFDNPPDTPSKRINFLTEQLRAMEEENNSLKEVLDKKTNELQFSRTMYARAASKLSEVESQIEELSKGRKIMEPSRTSIMSYELSLTSMSDIGSDDKVNCAESRASALISESEHSRSGKQREPPSCRTVGASDISLMDDFVEMERLAIVSVDKPYGTSHVSPIRANAIVGPLETESSGHSPATIGEEIFRVPEHQADFGVLNREIKSRDILIGKFPSWLQEILELILEQNHVTNRHPYKILEDVRDALVYIDHQSTHQLVDTRESSNNLHKSNSPHFSSVTDAEISLSEKNQQFHSDLSKSIRKIAELIEKINLTSPEYGLLENLSKKDGSVISYKNTAPSGYMVRVFQWKTSELSDILQQFVHACYGVLNKEADFNKFANDLSIALEWIMNHCFSLQDVSSMKDEIKKHFDWDEARSESEAEVGMVYQFTEADGLHLPRGQSSCLPTFAVANGHYFSHKKELPSNESEPGSEFINVEAGNKVRQECLVSAIDKSNSLMSQLQESQKIVSNSQNELDILKKSKEVIEDQVKLQKMINEDLDTQLKVARVDLNEACQKLSSLEVELEDKSNCCEELEATCLELQLQLESVTKSGIPTDELKQDEKQIQTDWEIATASEKLAECQETILNLGKQLKALASPREAALFDKVIHTPTDTVSTAAAAATTTLQKNKMINQRSSLLDQMMAEDNTDCEDLNSPRTKGNDDNYSSVFISSRAIEPSGKILALNGTKHQDDDTVDKLLAIVPSQKRGGGNLWKKLFWRKKKFNSKKMTLPFVT</sequence>
<evidence type="ECO:0000313" key="1">
    <source>
        <dbReference type="EMBL" id="KAH9711991.1"/>
    </source>
</evidence>
<organism evidence="1 2">
    <name type="scientific">Citrus sinensis</name>
    <name type="common">Sweet orange</name>
    <name type="synonym">Citrus aurantium var. sinensis</name>
    <dbReference type="NCBI Taxonomy" id="2711"/>
    <lineage>
        <taxon>Eukaryota</taxon>
        <taxon>Viridiplantae</taxon>
        <taxon>Streptophyta</taxon>
        <taxon>Embryophyta</taxon>
        <taxon>Tracheophyta</taxon>
        <taxon>Spermatophyta</taxon>
        <taxon>Magnoliopsida</taxon>
        <taxon>eudicotyledons</taxon>
        <taxon>Gunneridae</taxon>
        <taxon>Pentapetalae</taxon>
        <taxon>rosids</taxon>
        <taxon>malvids</taxon>
        <taxon>Sapindales</taxon>
        <taxon>Rutaceae</taxon>
        <taxon>Aurantioideae</taxon>
        <taxon>Citrus</taxon>
    </lineage>
</organism>
<dbReference type="Proteomes" id="UP000829398">
    <property type="component" value="Chromosome 7"/>
</dbReference>
<accession>A0ACB8J2P0</accession>
<comment type="caution">
    <text evidence="1">The sequence shown here is derived from an EMBL/GenBank/DDBJ whole genome shotgun (WGS) entry which is preliminary data.</text>
</comment>
<gene>
    <name evidence="1" type="ORF">KPL71_019916</name>
</gene>
<evidence type="ECO:0000313" key="2">
    <source>
        <dbReference type="Proteomes" id="UP000829398"/>
    </source>
</evidence>
<dbReference type="EMBL" id="CM039176">
    <property type="protein sequence ID" value="KAH9711991.1"/>
    <property type="molecule type" value="Genomic_DNA"/>
</dbReference>
<keyword evidence="2" id="KW-1185">Reference proteome</keyword>